<dbReference type="EMBL" id="DUTP01000005">
    <property type="protein sequence ID" value="HHX99551.1"/>
    <property type="molecule type" value="Genomic_DNA"/>
</dbReference>
<gene>
    <name evidence="3" type="ORF">GX533_02665</name>
</gene>
<dbReference type="Gene3D" id="3.60.40.10">
    <property type="entry name" value="PPM-type phosphatase domain"/>
    <property type="match status" value="1"/>
</dbReference>
<reference evidence="3 4" key="1">
    <citation type="journal article" date="2020" name="Biotechnol. Biofuels">
        <title>New insights from the biogas microbiome by comprehensive genome-resolved metagenomics of nearly 1600 species originating from multiple anaerobic digesters.</title>
        <authorList>
            <person name="Campanaro S."/>
            <person name="Treu L."/>
            <person name="Rodriguez-R L.M."/>
            <person name="Kovalovszki A."/>
            <person name="Ziels R.M."/>
            <person name="Maus I."/>
            <person name="Zhu X."/>
            <person name="Kougias P.G."/>
            <person name="Basile A."/>
            <person name="Luo G."/>
            <person name="Schluter A."/>
            <person name="Konstantinidis K.T."/>
            <person name="Angelidaki I."/>
        </authorList>
    </citation>
    <scope>NUCLEOTIDE SEQUENCE [LARGE SCALE GENOMIC DNA]</scope>
    <source>
        <strain evidence="3">AS05jafATM_89</strain>
    </source>
</reference>
<dbReference type="AlphaFoldDB" id="A0A832QC37"/>
<keyword evidence="2" id="KW-0812">Transmembrane</keyword>
<keyword evidence="2" id="KW-0472">Membrane</keyword>
<organism evidence="3 4">
    <name type="scientific">Candidatus Dojkabacteria bacterium</name>
    <dbReference type="NCBI Taxonomy" id="2099670"/>
    <lineage>
        <taxon>Bacteria</taxon>
        <taxon>Candidatus Dojkabacteria</taxon>
    </lineage>
</organism>
<evidence type="ECO:0000313" key="4">
    <source>
        <dbReference type="Proteomes" id="UP000576550"/>
    </source>
</evidence>
<feature type="transmembrane region" description="Helical" evidence="2">
    <location>
        <begin position="385"/>
        <end position="403"/>
    </location>
</feature>
<evidence type="ECO:0000256" key="1">
    <source>
        <dbReference type="SAM" id="MobiDB-lite"/>
    </source>
</evidence>
<evidence type="ECO:0000313" key="3">
    <source>
        <dbReference type="EMBL" id="HHX99551.1"/>
    </source>
</evidence>
<protein>
    <submittedName>
        <fullName evidence="3">Protein phosphatase 2C family protein</fullName>
    </submittedName>
</protein>
<comment type="caution">
    <text evidence="3">The sequence shown here is derived from an EMBL/GenBank/DDBJ whole genome shotgun (WGS) entry which is preliminary data.</text>
</comment>
<keyword evidence="2" id="KW-1133">Transmembrane helix</keyword>
<sequence length="791" mass="89836">MKTSAQQYISNEKNGHSYVTIYRNLFENREEKSAKDGNLYILLKMSSEQKAPLVRLSKFVIDSIADGYLYSHTKTTNEAMKNALEEGTTKLKTLMQTDKDIEDVEIKTTILVVLEKKEGFYIGSIGDGEIYVLKAGQAINISKIMKSKNANTAGIVLEENEALLVSTEGILSTHIPDIVSSTKEKKVYREITKIGVNLPLSSAILAFGTDEPIKPKEETDNSKQEDSKIVQSFIPKDEEEKEEARLELEQQEDISNRPKLYVKEVKGKVKEKNKIALMLAKIKIFFVNAYTKIKPSEETIQKIKEICGKVKAVLTKIWQKIKEIFSILWEKITKQFAQKQWFKRIMAKYSQMSLGRRPVRRVSTPVMRIDDYKVRDLRGKRFKQLFGILAVVLLIVLGVNFTIKTKKLNELGKDANEKFKKIENLLEKTENNLETDRTSAETTYFDATQIFKEIPEGIREKDEETKKQIEVKMSEIGDRLFKKVGISKENKNLFSYLDLVLNGSGEGSEPTDIEIYRDIHGKEGVFITDKGKKAVFFTPLGETPSIQIVSDTEKLFKSPMNVSVGVKGAFVYDKDAGVIKIPFNKDGGIENAIALSGLLSRDIQATDIKDMIILTENDNVYLLSADQKAILRSTAVYGDRYSMLSKYIENEVFADARDILGDFSIYITIEQEVGIVRYSWSYFEQKQVQTELGVTGLSGGLGKITKGYTFADSMDSGLYMFDAEGKRFFQFQKPQEGGADLRHPNQLLLIKQYEYRGNDDTIFNNVKDFVVDYNAENMYVLDGTTVWRVAL</sequence>
<feature type="region of interest" description="Disordered" evidence="1">
    <location>
        <begin position="211"/>
        <end position="240"/>
    </location>
</feature>
<dbReference type="Proteomes" id="UP000576550">
    <property type="component" value="Unassembled WGS sequence"/>
</dbReference>
<feature type="compositionally biased region" description="Basic and acidic residues" evidence="1">
    <location>
        <begin position="211"/>
        <end position="228"/>
    </location>
</feature>
<name>A0A832QC37_9BACT</name>
<proteinExistence type="predicted"/>
<dbReference type="InterPro" id="IPR036457">
    <property type="entry name" value="PPM-type-like_dom_sf"/>
</dbReference>
<accession>A0A832QC37</accession>
<evidence type="ECO:0000256" key="2">
    <source>
        <dbReference type="SAM" id="Phobius"/>
    </source>
</evidence>